<keyword evidence="5" id="KW-1185">Reference proteome</keyword>
<dbReference type="PROSITE" id="PS50110">
    <property type="entry name" value="RESPONSE_REGULATORY"/>
    <property type="match status" value="1"/>
</dbReference>
<dbReference type="InterPro" id="IPR001789">
    <property type="entry name" value="Sig_transdc_resp-reg_receiver"/>
</dbReference>
<dbReference type="CDD" id="cd00156">
    <property type="entry name" value="REC"/>
    <property type="match status" value="1"/>
</dbReference>
<gene>
    <name evidence="3" type="ORF">GNZ12_37155</name>
    <name evidence="4" type="ORF">GNZ12_37255</name>
</gene>
<dbReference type="EMBL" id="WOEY01000147">
    <property type="protein sequence ID" value="NPT46863.1"/>
    <property type="molecule type" value="Genomic_DNA"/>
</dbReference>
<dbReference type="Gene3D" id="3.40.50.2300">
    <property type="match status" value="1"/>
</dbReference>
<protein>
    <submittedName>
        <fullName evidence="3">Response regulator</fullName>
    </submittedName>
</protein>
<evidence type="ECO:0000313" key="5">
    <source>
        <dbReference type="Proteomes" id="UP000652198"/>
    </source>
</evidence>
<feature type="domain" description="Response regulatory" evidence="2">
    <location>
        <begin position="2"/>
        <end position="121"/>
    </location>
</feature>
<sequence>MNVLIVEDNPDYIDVLSEMTSRLSGDAYISVRTDAESASALIQKEFFDLVVLDMSIPAQAVDATDKPAHGMLGLAEAQQKSPGTPILILTGSSAREYGEHIEELVKGATKADIWGSAEELEMVNFSRKRDLLSFEGTLGSYIKSYEQTRGVELDRGSLELPLTYDRLLRIFARSIDGATCTVASISGVLSGTPVFFACMSETHKEILRKASCANWANCRASLTKLPVTTNLPTACLQPQRHAKSEFSAGGPQGTLGCSINWQADMTKTCFRFCTTALES</sequence>
<proteinExistence type="predicted"/>
<evidence type="ECO:0000313" key="3">
    <source>
        <dbReference type="EMBL" id="NPT46847.1"/>
    </source>
</evidence>
<comment type="caution">
    <text evidence="3">The sequence shown here is derived from an EMBL/GenBank/DDBJ whole genome shotgun (WGS) entry which is preliminary data.</text>
</comment>
<accession>A0ABX2C1B2</accession>
<dbReference type="Proteomes" id="UP000652198">
    <property type="component" value="Unassembled WGS sequence"/>
</dbReference>
<dbReference type="InterPro" id="IPR011006">
    <property type="entry name" value="CheY-like_superfamily"/>
</dbReference>
<dbReference type="EMBL" id="WOEY01000146">
    <property type="protein sequence ID" value="NPT46847.1"/>
    <property type="molecule type" value="Genomic_DNA"/>
</dbReference>
<feature type="modified residue" description="4-aspartylphosphate" evidence="1">
    <location>
        <position position="53"/>
    </location>
</feature>
<organism evidence="3 5">
    <name type="scientific">Paraburkholderia solitsugae</name>
    <dbReference type="NCBI Taxonomy" id="2675748"/>
    <lineage>
        <taxon>Bacteria</taxon>
        <taxon>Pseudomonadati</taxon>
        <taxon>Pseudomonadota</taxon>
        <taxon>Betaproteobacteria</taxon>
        <taxon>Burkholderiales</taxon>
        <taxon>Burkholderiaceae</taxon>
        <taxon>Paraburkholderia</taxon>
    </lineage>
</organism>
<name>A0ABX2C1B2_9BURK</name>
<evidence type="ECO:0000313" key="4">
    <source>
        <dbReference type="EMBL" id="NPT46863.1"/>
    </source>
</evidence>
<evidence type="ECO:0000259" key="2">
    <source>
        <dbReference type="PROSITE" id="PS50110"/>
    </source>
</evidence>
<keyword evidence="1" id="KW-0597">Phosphoprotein</keyword>
<evidence type="ECO:0000256" key="1">
    <source>
        <dbReference type="PROSITE-ProRule" id="PRU00169"/>
    </source>
</evidence>
<dbReference type="SUPFAM" id="SSF52172">
    <property type="entry name" value="CheY-like"/>
    <property type="match status" value="1"/>
</dbReference>
<reference evidence="3 5" key="1">
    <citation type="submission" date="2019-11" db="EMBL/GenBank/DDBJ databases">
        <title>Metabolism of dissolved organic matter in forest soils.</title>
        <authorList>
            <person name="Cyle K.T."/>
            <person name="Wilhelm R.C."/>
            <person name="Martinez C.E."/>
        </authorList>
    </citation>
    <scope>NUCLEOTIDE SEQUENCE [LARGE SCALE GENOMIC DNA]</scope>
    <source>
        <strain evidence="3 5">1N</strain>
    </source>
</reference>
<dbReference type="Pfam" id="PF00072">
    <property type="entry name" value="Response_reg"/>
    <property type="match status" value="1"/>
</dbReference>